<feature type="transmembrane region" description="Helical" evidence="1">
    <location>
        <begin position="273"/>
        <end position="298"/>
    </location>
</feature>
<dbReference type="Proteomes" id="UP000075663">
    <property type="component" value="Unassembled WGS sequence"/>
</dbReference>
<evidence type="ECO:0008006" key="4">
    <source>
        <dbReference type="Google" id="ProtNLM"/>
    </source>
</evidence>
<feature type="transmembrane region" description="Helical" evidence="1">
    <location>
        <begin position="371"/>
        <end position="391"/>
    </location>
</feature>
<feature type="transmembrane region" description="Helical" evidence="1">
    <location>
        <begin position="7"/>
        <end position="28"/>
    </location>
</feature>
<feature type="transmembrane region" description="Helical" evidence="1">
    <location>
        <begin position="48"/>
        <end position="68"/>
    </location>
</feature>
<dbReference type="EMBL" id="LRPB01000049">
    <property type="protein sequence ID" value="KYG79219.1"/>
    <property type="molecule type" value="Genomic_DNA"/>
</dbReference>
<feature type="transmembrane region" description="Helical" evidence="1">
    <location>
        <begin position="75"/>
        <end position="93"/>
    </location>
</feature>
<evidence type="ECO:0000313" key="3">
    <source>
        <dbReference type="Proteomes" id="UP000075663"/>
    </source>
</evidence>
<proteinExistence type="predicted"/>
<organism evidence="2 3">
    <name type="scientific">Roseivirga seohaensis</name>
    <dbReference type="NCBI Taxonomy" id="1914963"/>
    <lineage>
        <taxon>Bacteria</taxon>
        <taxon>Pseudomonadati</taxon>
        <taxon>Bacteroidota</taxon>
        <taxon>Cytophagia</taxon>
        <taxon>Cytophagales</taxon>
        <taxon>Roseivirgaceae</taxon>
        <taxon>Roseivirga</taxon>
    </lineage>
</organism>
<evidence type="ECO:0000313" key="2">
    <source>
        <dbReference type="EMBL" id="KYG79219.1"/>
    </source>
</evidence>
<keyword evidence="1" id="KW-0472">Membrane</keyword>
<reference evidence="2 3" key="1">
    <citation type="submission" date="2016-01" db="EMBL/GenBank/DDBJ databases">
        <title>Genome sequencing of Roseivirga seohaensis SW-152.</title>
        <authorList>
            <person name="Selvaratnam C."/>
            <person name="Thevarajoo S."/>
            <person name="Goh K.M."/>
            <person name="Ee R."/>
            <person name="Chan K.-G."/>
            <person name="Chong C.S."/>
        </authorList>
    </citation>
    <scope>NUCLEOTIDE SEQUENCE [LARGE SCALE GENOMIC DNA]</scope>
    <source>
        <strain evidence="2 3">SW-152</strain>
    </source>
</reference>
<feature type="transmembrane region" description="Helical" evidence="1">
    <location>
        <begin position="99"/>
        <end position="119"/>
    </location>
</feature>
<evidence type="ECO:0000256" key="1">
    <source>
        <dbReference type="SAM" id="Phobius"/>
    </source>
</evidence>
<comment type="caution">
    <text evidence="2">The sequence shown here is derived from an EMBL/GenBank/DDBJ whole genome shotgun (WGS) entry which is preliminary data.</text>
</comment>
<dbReference type="STRING" id="1914963.AWW67_12620"/>
<protein>
    <recommendedName>
        <fullName evidence="4">Cytochrome oxidase subunit I profile domain-containing protein</fullName>
    </recommendedName>
</protein>
<dbReference type="RefSeq" id="WP_141655493.1">
    <property type="nucleotide sequence ID" value="NZ_LRPB01000049.1"/>
</dbReference>
<gene>
    <name evidence="2" type="ORF">AWW67_12620</name>
</gene>
<feature type="transmembrane region" description="Helical" evidence="1">
    <location>
        <begin position="310"/>
        <end position="331"/>
    </location>
</feature>
<feature type="transmembrane region" description="Helical" evidence="1">
    <location>
        <begin position="209"/>
        <end position="227"/>
    </location>
</feature>
<name>A0A150XKF7_9BACT</name>
<sequence length="402" mass="46026">MLQANTIWRVALGFFIISAVFGLLLRLLFFQPITGLNYQYLLHTHSHIILLGWIFNALMAGVHFMLFQNKVKKKFSILFLFFQLAVLGMMFTFPFQGYATLSIIFSTLHIILSYLWVVWVWRESKRLPDLVRKSLRAGLVYLAISTIGPFSLGPIIALIGPGSDEYFMAIYFYLHFLYNGAFFFILFGLFFWLLFKLNVSINVIAIQRFLWLMNIGCVLGIMLSALWMTPPTVIYIIGGIAGIAQLVGLGYLVKMLKEVWPTFKLKIGNTAKVVFCLVFLGFILKILLQAISAVPSVATLGYEVRNYVIAYLHLVFLGIISPFLFAWFNSVELFPMRSVIRKLGLILFWIGFVFTEVILVFQNQWAIGANYYQLLFGFSVLLLVGIMLLAIRVHFSLEDRTN</sequence>
<keyword evidence="1" id="KW-0812">Transmembrane</keyword>
<feature type="transmembrane region" description="Helical" evidence="1">
    <location>
        <begin position="139"/>
        <end position="160"/>
    </location>
</feature>
<keyword evidence="1" id="KW-1133">Transmembrane helix</keyword>
<feature type="transmembrane region" description="Helical" evidence="1">
    <location>
        <begin position="172"/>
        <end position="197"/>
    </location>
</feature>
<feature type="transmembrane region" description="Helical" evidence="1">
    <location>
        <begin position="343"/>
        <end position="365"/>
    </location>
</feature>
<feature type="transmembrane region" description="Helical" evidence="1">
    <location>
        <begin position="233"/>
        <end position="253"/>
    </location>
</feature>
<accession>A0A150XKF7</accession>
<dbReference type="AlphaFoldDB" id="A0A150XKF7"/>